<comment type="subcellular location">
    <subcellularLocation>
        <location evidence="1">Membrane</location>
        <topology evidence="1">Multi-pass membrane protein</topology>
    </subcellularLocation>
</comment>
<keyword evidence="5 8" id="KW-1133">Transmembrane helix</keyword>
<feature type="transmembrane region" description="Helical" evidence="8">
    <location>
        <begin position="399"/>
        <end position="417"/>
    </location>
</feature>
<evidence type="ECO:0000256" key="7">
    <source>
        <dbReference type="PIRNR" id="PIRNR002744"/>
    </source>
</evidence>
<feature type="transmembrane region" description="Helical" evidence="8">
    <location>
        <begin position="437"/>
        <end position="459"/>
    </location>
</feature>
<keyword evidence="6 7" id="KW-0472">Membrane</keyword>
<evidence type="ECO:0000256" key="4">
    <source>
        <dbReference type="ARBA" id="ARBA00022692"/>
    </source>
</evidence>
<reference evidence="9 10" key="1">
    <citation type="submission" date="2019-03" db="EMBL/GenBank/DDBJ databases">
        <title>Genomic Encyclopedia of Type Strains, Phase IV (KMG-IV): sequencing the most valuable type-strain genomes for metagenomic binning, comparative biology and taxonomic classification.</title>
        <authorList>
            <person name="Goeker M."/>
        </authorList>
    </citation>
    <scope>NUCLEOTIDE SEQUENCE [LARGE SCALE GENOMIC DNA]</scope>
    <source>
        <strain evidence="9 10">DSM 45934</strain>
    </source>
</reference>
<dbReference type="EMBL" id="SLWS01000008">
    <property type="protein sequence ID" value="TCO54932.1"/>
    <property type="molecule type" value="Genomic_DNA"/>
</dbReference>
<keyword evidence="3 7" id="KW-0813">Transport</keyword>
<feature type="transmembrane region" description="Helical" evidence="8">
    <location>
        <begin position="356"/>
        <end position="378"/>
    </location>
</feature>
<protein>
    <submittedName>
        <fullName evidence="9">Purine-cytosine permease-like protein</fullName>
    </submittedName>
</protein>
<evidence type="ECO:0000256" key="5">
    <source>
        <dbReference type="ARBA" id="ARBA00022989"/>
    </source>
</evidence>
<feature type="transmembrane region" description="Helical" evidence="8">
    <location>
        <begin position="56"/>
        <end position="78"/>
    </location>
</feature>
<feature type="transmembrane region" description="Helical" evidence="8">
    <location>
        <begin position="200"/>
        <end position="219"/>
    </location>
</feature>
<evidence type="ECO:0000256" key="3">
    <source>
        <dbReference type="ARBA" id="ARBA00022448"/>
    </source>
</evidence>
<keyword evidence="10" id="KW-1185">Reference proteome</keyword>
<feature type="transmembrane region" description="Helical" evidence="8">
    <location>
        <begin position="166"/>
        <end position="188"/>
    </location>
</feature>
<evidence type="ECO:0000313" key="9">
    <source>
        <dbReference type="EMBL" id="TCO54932.1"/>
    </source>
</evidence>
<feature type="transmembrane region" description="Helical" evidence="8">
    <location>
        <begin position="284"/>
        <end position="305"/>
    </location>
</feature>
<comment type="similarity">
    <text evidence="2 7">Belongs to the purine-cytosine permease (2.A.39) family.</text>
</comment>
<dbReference type="GO" id="GO:0005886">
    <property type="term" value="C:plasma membrane"/>
    <property type="evidence" value="ECO:0007669"/>
    <property type="project" value="TreeGrafter"/>
</dbReference>
<dbReference type="InterPro" id="IPR026030">
    <property type="entry name" value="Pur-cyt_permease_Fcy2/21/22"/>
</dbReference>
<feature type="transmembrane region" description="Helical" evidence="8">
    <location>
        <begin position="26"/>
        <end position="50"/>
    </location>
</feature>
<sequence length="491" mass="51605">MDLTRERKGIDRVAEDERHGTPRALFWPWTAANLSLFPVASGIFVIALGLSWWEAVVAIVVGLVVSYPLVGLTALAGVRGGAPTMTLSRATFGLHGNKIPTGLSFLSTVGWEIISVALGALAARTALARLGLAGNGTLAVSFAVIALATIVICVYGYDVVMRVQKWLAITGAGLAAIYFVIIIPHLRFAAEGFNTESPTGTVPIVAGVIMVAAGGGLSWANSGADYSRYLPVTSSRKGVVGWTTFAGVLTPLVLMLAGVVLSAGAPDLAGRVAKDPFGALAELLPTWFLVPFTISVILSCVAGAVMNLYSSGLILLALGVPLRREIAVGIDGGLMVLGGIYLIFVAPTFFDPFMSFLTLFAVPSAAWAAIFITDMLLYRRDGYAQDELYPPRARAVRPAAVLSLVVAALVGWGLVTSRDPNIDSLLGYWLPDSARHGSFAASNLGVFLTFVLAGVLYAGSTFPFPAQRRSGSGRIFGHGEEVGRTDHRAAP</sequence>
<feature type="transmembrane region" description="Helical" evidence="8">
    <location>
        <begin position="99"/>
        <end position="123"/>
    </location>
</feature>
<organism evidence="9 10">
    <name type="scientific">Actinocrispum wychmicini</name>
    <dbReference type="NCBI Taxonomy" id="1213861"/>
    <lineage>
        <taxon>Bacteria</taxon>
        <taxon>Bacillati</taxon>
        <taxon>Actinomycetota</taxon>
        <taxon>Actinomycetes</taxon>
        <taxon>Pseudonocardiales</taxon>
        <taxon>Pseudonocardiaceae</taxon>
        <taxon>Actinocrispum</taxon>
    </lineage>
</organism>
<feature type="transmembrane region" description="Helical" evidence="8">
    <location>
        <begin position="135"/>
        <end position="157"/>
    </location>
</feature>
<feature type="transmembrane region" description="Helical" evidence="8">
    <location>
        <begin position="239"/>
        <end position="264"/>
    </location>
</feature>
<evidence type="ECO:0000313" key="10">
    <source>
        <dbReference type="Proteomes" id="UP000295680"/>
    </source>
</evidence>
<name>A0A4R2JAP6_9PSEU</name>
<gene>
    <name evidence="9" type="ORF">EV192_108220</name>
</gene>
<evidence type="ECO:0000256" key="2">
    <source>
        <dbReference type="ARBA" id="ARBA00008974"/>
    </source>
</evidence>
<dbReference type="PANTHER" id="PTHR31806">
    <property type="entry name" value="PURINE-CYTOSINE PERMEASE FCY2-RELATED"/>
    <property type="match status" value="1"/>
</dbReference>
<feature type="transmembrane region" description="Helical" evidence="8">
    <location>
        <begin position="326"/>
        <end position="350"/>
    </location>
</feature>
<evidence type="ECO:0000256" key="8">
    <source>
        <dbReference type="SAM" id="Phobius"/>
    </source>
</evidence>
<proteinExistence type="inferred from homology"/>
<dbReference type="Gene3D" id="1.10.4160.10">
    <property type="entry name" value="Hydantoin permease"/>
    <property type="match status" value="1"/>
</dbReference>
<accession>A0A4R2JAP6</accession>
<keyword evidence="4 8" id="KW-0812">Transmembrane</keyword>
<dbReference type="PIRSF" id="PIRSF002744">
    <property type="entry name" value="Pur-cyt_permease"/>
    <property type="match status" value="1"/>
</dbReference>
<dbReference type="OrthoDB" id="9809167at2"/>
<dbReference type="InterPro" id="IPR001248">
    <property type="entry name" value="Pur-cyt_permease"/>
</dbReference>
<evidence type="ECO:0000256" key="1">
    <source>
        <dbReference type="ARBA" id="ARBA00004141"/>
    </source>
</evidence>
<dbReference type="RefSeq" id="WP_132122716.1">
    <property type="nucleotide sequence ID" value="NZ_SLWS01000008.1"/>
</dbReference>
<dbReference type="AlphaFoldDB" id="A0A4R2JAP6"/>
<dbReference type="PANTHER" id="PTHR31806:SF1">
    <property type="entry name" value="PURINE-CYTOSINE PERMEASE FCY2-RELATED"/>
    <property type="match status" value="1"/>
</dbReference>
<dbReference type="Pfam" id="PF02133">
    <property type="entry name" value="Transp_cyt_pur"/>
    <property type="match status" value="1"/>
</dbReference>
<dbReference type="GO" id="GO:0022857">
    <property type="term" value="F:transmembrane transporter activity"/>
    <property type="evidence" value="ECO:0007669"/>
    <property type="project" value="InterPro"/>
</dbReference>
<evidence type="ECO:0000256" key="6">
    <source>
        <dbReference type="ARBA" id="ARBA00023136"/>
    </source>
</evidence>
<dbReference type="Proteomes" id="UP000295680">
    <property type="component" value="Unassembled WGS sequence"/>
</dbReference>
<comment type="caution">
    <text evidence="9">The sequence shown here is derived from an EMBL/GenBank/DDBJ whole genome shotgun (WGS) entry which is preliminary data.</text>
</comment>